<dbReference type="PANTHER" id="PTHR10151:SF120">
    <property type="entry name" value="BIS(5'-ADENOSYL)-TRIPHOSPHATASE"/>
    <property type="match status" value="1"/>
</dbReference>
<proteinExistence type="predicted"/>
<evidence type="ECO:0000313" key="1">
    <source>
        <dbReference type="EMBL" id="ATB36531.1"/>
    </source>
</evidence>
<organism evidence="1 2">
    <name type="scientific">Cystobacter fuscus</name>
    <dbReference type="NCBI Taxonomy" id="43"/>
    <lineage>
        <taxon>Bacteria</taxon>
        <taxon>Pseudomonadati</taxon>
        <taxon>Myxococcota</taxon>
        <taxon>Myxococcia</taxon>
        <taxon>Myxococcales</taxon>
        <taxon>Cystobacterineae</taxon>
        <taxon>Archangiaceae</taxon>
        <taxon>Cystobacter</taxon>
    </lineage>
</organism>
<reference evidence="1 2" key="1">
    <citation type="submission" date="2017-06" db="EMBL/GenBank/DDBJ databases">
        <title>Sequencing and comparative analysis of myxobacterial genomes.</title>
        <authorList>
            <person name="Rupp O."/>
            <person name="Goesmann A."/>
            <person name="Sogaard-Andersen L."/>
        </authorList>
    </citation>
    <scope>NUCLEOTIDE SEQUENCE [LARGE SCALE GENOMIC DNA]</scope>
    <source>
        <strain evidence="1 2">DSM 52655</strain>
    </source>
</reference>
<dbReference type="PROSITE" id="PS51257">
    <property type="entry name" value="PROKAR_LIPOPROTEIN"/>
    <property type="match status" value="1"/>
</dbReference>
<dbReference type="Proteomes" id="UP000217257">
    <property type="component" value="Chromosome"/>
</dbReference>
<sequence>MSRRDGKKGWKGVLVLSAVAGAVTGGCKGHEPPAPTPAARHRMIVFVWDGLRPDFINPEDTPNVHALRTRGVWFNDNHSTYPTFTLINGATFATGAFPGATGFNGNFAYAPSASGQNASGVETNFRRPVAVDDWRLLDNLAAYYEQSFHEPLLNAKTLFSSARAAGLVTATVGKSGPAYLQDSSREGLIIDENTVWPLASAQDMQQRGFPLPATTPVMYPAGSLTLAADNGAPTGTSAFVYFSDGKTPDPSDRGGGRNITQNANLTKYFTDYVLPVHSPDLALIWLRTVDATEHDYGPGSPNALLALRAQDQFLGRILAQLEAQQQLDSTNILIASDHSHSTVSGPLSLFPKRAVVEDPGTGKNKVGGVSDSGYSVSGFVRSADLLTRAGFHAYDGAGCNLSAVLGGIRADGSLVYPVQTDTTGALCGTPGTQYTTPAYAVPQTLPEDAIIIAAPGGSDQFYIPSRDPALVRRLVTFLQSREEYDAIFVDSRYGSIPGTFPASDVNIQNASGRSPDVTVSFSWDDTAVVGSKSGIEFSSYALYRGMHGSFSPTDVHNTLVAAGPDFKQGYTDSLPSGNVDVAPTVAHLLGLPLPTAQGRVLYEALTTGGVPETRYTSTPVEVNTSTVSGLSFQLPTDPSGAALDTALTGEYSATLHLKRLSDADGKTYTYFDFARVTRR</sequence>
<name>A0A250IZF7_9BACT</name>
<dbReference type="SUPFAM" id="SSF53649">
    <property type="entry name" value="Alkaline phosphatase-like"/>
    <property type="match status" value="1"/>
</dbReference>
<dbReference type="AlphaFoldDB" id="A0A250IZF7"/>
<dbReference type="Gene3D" id="3.40.720.10">
    <property type="entry name" value="Alkaline Phosphatase, subunit A"/>
    <property type="match status" value="1"/>
</dbReference>
<accession>A0A250IZF7</accession>
<protein>
    <recommendedName>
        <fullName evidence="3">Phosphodiesterase</fullName>
    </recommendedName>
</protein>
<dbReference type="EMBL" id="CP022098">
    <property type="protein sequence ID" value="ATB36531.1"/>
    <property type="molecule type" value="Genomic_DNA"/>
</dbReference>
<dbReference type="Pfam" id="PF01663">
    <property type="entry name" value="Phosphodiest"/>
    <property type="match status" value="1"/>
</dbReference>
<dbReference type="InterPro" id="IPR017850">
    <property type="entry name" value="Alkaline_phosphatase_core_sf"/>
</dbReference>
<evidence type="ECO:0000313" key="2">
    <source>
        <dbReference type="Proteomes" id="UP000217257"/>
    </source>
</evidence>
<dbReference type="InterPro" id="IPR002591">
    <property type="entry name" value="Phosphodiest/P_Trfase"/>
</dbReference>
<dbReference type="RefSeq" id="WP_198316522.1">
    <property type="nucleotide sequence ID" value="NZ_CP022098.1"/>
</dbReference>
<dbReference type="PANTHER" id="PTHR10151">
    <property type="entry name" value="ECTONUCLEOTIDE PYROPHOSPHATASE/PHOSPHODIESTERASE"/>
    <property type="match status" value="1"/>
</dbReference>
<evidence type="ECO:0008006" key="3">
    <source>
        <dbReference type="Google" id="ProtNLM"/>
    </source>
</evidence>
<dbReference type="GO" id="GO:0016787">
    <property type="term" value="F:hydrolase activity"/>
    <property type="evidence" value="ECO:0007669"/>
    <property type="project" value="UniProtKB-ARBA"/>
</dbReference>
<dbReference type="KEGG" id="cfus:CYFUS_001946"/>
<gene>
    <name evidence="1" type="ORF">CYFUS_001946</name>
</gene>